<organism evidence="1 2">
    <name type="scientific">Octopus vulgaris</name>
    <name type="common">Common octopus</name>
    <dbReference type="NCBI Taxonomy" id="6645"/>
    <lineage>
        <taxon>Eukaryota</taxon>
        <taxon>Metazoa</taxon>
        <taxon>Spiralia</taxon>
        <taxon>Lophotrochozoa</taxon>
        <taxon>Mollusca</taxon>
        <taxon>Cephalopoda</taxon>
        <taxon>Coleoidea</taxon>
        <taxon>Octopodiformes</taxon>
        <taxon>Octopoda</taxon>
        <taxon>Incirrata</taxon>
        <taxon>Octopodidae</taxon>
        <taxon>Octopus</taxon>
    </lineage>
</organism>
<reference evidence="1" key="1">
    <citation type="submission" date="2023-08" db="EMBL/GenBank/DDBJ databases">
        <authorList>
            <person name="Alioto T."/>
            <person name="Alioto T."/>
            <person name="Gomez Garrido J."/>
        </authorList>
    </citation>
    <scope>NUCLEOTIDE SEQUENCE</scope>
</reference>
<dbReference type="Proteomes" id="UP001162480">
    <property type="component" value="Chromosome 7"/>
</dbReference>
<keyword evidence="2" id="KW-1185">Reference proteome</keyword>
<protein>
    <submittedName>
        <fullName evidence="1">Uncharacterized protein</fullName>
    </submittedName>
</protein>
<gene>
    <name evidence="1" type="ORF">OCTVUL_1B015683</name>
</gene>
<accession>A0AA36F5V0</accession>
<evidence type="ECO:0000313" key="2">
    <source>
        <dbReference type="Proteomes" id="UP001162480"/>
    </source>
</evidence>
<evidence type="ECO:0000313" key="1">
    <source>
        <dbReference type="EMBL" id="CAI9725587.1"/>
    </source>
</evidence>
<dbReference type="AlphaFoldDB" id="A0AA36F5V0"/>
<name>A0AA36F5V0_OCTVU</name>
<dbReference type="EMBL" id="OX597820">
    <property type="protein sequence ID" value="CAI9725587.1"/>
    <property type="molecule type" value="Genomic_DNA"/>
</dbReference>
<proteinExistence type="predicted"/>
<sequence>MFCLMKLHINFTYLMYEFHYEYYSNFIEHRSNRQLHTTAVIPAVSRYGYSYLSFHSEQLDKIQIFTEQQMWGTIQDVLTMEHKEQYAEKYFKKIILQQNLIKQQQTIILKEKNIQISLKKNRHNSPNNNSIIRSL</sequence>